<dbReference type="SUPFAM" id="SSF51215">
    <property type="entry name" value="Regulatory protein AraC"/>
    <property type="match status" value="1"/>
</dbReference>
<dbReference type="Gene3D" id="2.60.120.10">
    <property type="entry name" value="Jelly Rolls"/>
    <property type="match status" value="1"/>
</dbReference>
<evidence type="ECO:0000256" key="2">
    <source>
        <dbReference type="ARBA" id="ARBA00023125"/>
    </source>
</evidence>
<dbReference type="InterPro" id="IPR003313">
    <property type="entry name" value="AraC-bd"/>
</dbReference>
<organism evidence="5 6">
    <name type="scientific">Mucilaginibacter frigoritolerans</name>
    <dbReference type="NCBI Taxonomy" id="652788"/>
    <lineage>
        <taxon>Bacteria</taxon>
        <taxon>Pseudomonadati</taxon>
        <taxon>Bacteroidota</taxon>
        <taxon>Sphingobacteriia</taxon>
        <taxon>Sphingobacteriales</taxon>
        <taxon>Sphingobacteriaceae</taxon>
        <taxon>Mucilaginibacter</taxon>
    </lineage>
</organism>
<dbReference type="InterPro" id="IPR037923">
    <property type="entry name" value="HTH-like"/>
</dbReference>
<dbReference type="PROSITE" id="PS01124">
    <property type="entry name" value="HTH_ARAC_FAMILY_2"/>
    <property type="match status" value="1"/>
</dbReference>
<keyword evidence="2" id="KW-0238">DNA-binding</keyword>
<keyword evidence="3" id="KW-0804">Transcription</keyword>
<dbReference type="AlphaFoldDB" id="A0A562TLU5"/>
<evidence type="ECO:0000256" key="3">
    <source>
        <dbReference type="ARBA" id="ARBA00023163"/>
    </source>
</evidence>
<dbReference type="GO" id="GO:0043565">
    <property type="term" value="F:sequence-specific DNA binding"/>
    <property type="evidence" value="ECO:0007669"/>
    <property type="project" value="InterPro"/>
</dbReference>
<proteinExistence type="predicted"/>
<dbReference type="OrthoDB" id="9816335at2"/>
<dbReference type="PANTHER" id="PTHR43280:SF34">
    <property type="entry name" value="ARAC-FAMILY TRANSCRIPTIONAL REGULATOR"/>
    <property type="match status" value="1"/>
</dbReference>
<evidence type="ECO:0000313" key="6">
    <source>
        <dbReference type="Proteomes" id="UP000317010"/>
    </source>
</evidence>
<keyword evidence="6" id="KW-1185">Reference proteome</keyword>
<protein>
    <submittedName>
        <fullName evidence="5">Transcriptional regulator, AraC family</fullName>
    </submittedName>
</protein>
<sequence length="290" mass="33858">MTNHVFKTPVEKNVQKFLLGNFIHENDAFHIARVTIHTREDLSLHSHDYAEIFWVEKGKGYHLINDQKVLLQPGHLVMIRPDDKHTFTSDKHGITIMNLAFSLETLAHLRARYFPDSKLYFWTNDKLPFQKLLDLTTINQISKRAEGYWKCQKSNLYVDSLLLSIFRFISLYDNVKVDNQQIPSWLNKALQEFTSPELFKAGQNGFANLCEKNIDHVNRTVKRVFNKTLTELITELRMNYAAQQLSITNVPIKLICIDCGLTNLAHFYKIFKETYHQPPSVYRKATQTIV</sequence>
<dbReference type="Pfam" id="PF12833">
    <property type="entry name" value="HTH_18"/>
    <property type="match status" value="1"/>
</dbReference>
<keyword evidence="1" id="KW-0805">Transcription regulation</keyword>
<evidence type="ECO:0000259" key="4">
    <source>
        <dbReference type="PROSITE" id="PS01124"/>
    </source>
</evidence>
<dbReference type="InterPro" id="IPR009057">
    <property type="entry name" value="Homeodomain-like_sf"/>
</dbReference>
<comment type="caution">
    <text evidence="5">The sequence shown here is derived from an EMBL/GenBank/DDBJ whole genome shotgun (WGS) entry which is preliminary data.</text>
</comment>
<dbReference type="InterPro" id="IPR014710">
    <property type="entry name" value="RmlC-like_jellyroll"/>
</dbReference>
<dbReference type="GO" id="GO:0003700">
    <property type="term" value="F:DNA-binding transcription factor activity"/>
    <property type="evidence" value="ECO:0007669"/>
    <property type="project" value="InterPro"/>
</dbReference>
<evidence type="ECO:0000313" key="5">
    <source>
        <dbReference type="EMBL" id="TWI94541.1"/>
    </source>
</evidence>
<dbReference type="SUPFAM" id="SSF46689">
    <property type="entry name" value="Homeodomain-like"/>
    <property type="match status" value="1"/>
</dbReference>
<accession>A0A562TLU5</accession>
<gene>
    <name evidence="5" type="ORF">JN11_04651</name>
</gene>
<dbReference type="PANTHER" id="PTHR43280">
    <property type="entry name" value="ARAC-FAMILY TRANSCRIPTIONAL REGULATOR"/>
    <property type="match status" value="1"/>
</dbReference>
<dbReference type="Gene3D" id="1.10.10.60">
    <property type="entry name" value="Homeodomain-like"/>
    <property type="match status" value="1"/>
</dbReference>
<feature type="domain" description="HTH araC/xylS-type" evidence="4">
    <location>
        <begin position="180"/>
        <end position="285"/>
    </location>
</feature>
<dbReference type="Pfam" id="PF02311">
    <property type="entry name" value="AraC_binding"/>
    <property type="match status" value="1"/>
</dbReference>
<dbReference type="SMART" id="SM00342">
    <property type="entry name" value="HTH_ARAC"/>
    <property type="match status" value="1"/>
</dbReference>
<name>A0A562TLU5_9SPHI</name>
<dbReference type="InterPro" id="IPR018060">
    <property type="entry name" value="HTH_AraC"/>
</dbReference>
<dbReference type="RefSeq" id="WP_144916460.1">
    <property type="nucleotide sequence ID" value="NZ_VLLI01000019.1"/>
</dbReference>
<evidence type="ECO:0000256" key="1">
    <source>
        <dbReference type="ARBA" id="ARBA00023015"/>
    </source>
</evidence>
<dbReference type="Proteomes" id="UP000317010">
    <property type="component" value="Unassembled WGS sequence"/>
</dbReference>
<dbReference type="EMBL" id="VLLI01000019">
    <property type="protein sequence ID" value="TWI94541.1"/>
    <property type="molecule type" value="Genomic_DNA"/>
</dbReference>
<reference evidence="5 6" key="1">
    <citation type="submission" date="2019-07" db="EMBL/GenBank/DDBJ databases">
        <title>Genomic Encyclopedia of Archaeal and Bacterial Type Strains, Phase II (KMG-II): from individual species to whole genera.</title>
        <authorList>
            <person name="Goeker M."/>
        </authorList>
    </citation>
    <scope>NUCLEOTIDE SEQUENCE [LARGE SCALE GENOMIC DNA]</scope>
    <source>
        <strain evidence="5 6">ATCC BAA-1854</strain>
    </source>
</reference>